<feature type="region of interest" description="Disordered" evidence="1">
    <location>
        <begin position="300"/>
        <end position="319"/>
    </location>
</feature>
<feature type="region of interest" description="Disordered" evidence="1">
    <location>
        <begin position="351"/>
        <end position="458"/>
    </location>
</feature>
<dbReference type="AlphaFoldDB" id="A0AB34K6C1"/>
<feature type="compositionally biased region" description="Basic and acidic residues" evidence="1">
    <location>
        <begin position="437"/>
        <end position="458"/>
    </location>
</feature>
<dbReference type="EMBL" id="JBGBPQ010000002">
    <property type="protein sequence ID" value="KAL1528818.1"/>
    <property type="molecule type" value="Genomic_DNA"/>
</dbReference>
<comment type="caution">
    <text evidence="2">The sequence shown here is derived from an EMBL/GenBank/DDBJ whole genome shotgun (WGS) entry which is preliminary data.</text>
</comment>
<gene>
    <name evidence="2" type="ORF">AB1Y20_010141</name>
</gene>
<evidence type="ECO:0000313" key="3">
    <source>
        <dbReference type="Proteomes" id="UP001515480"/>
    </source>
</evidence>
<organism evidence="2 3">
    <name type="scientific">Prymnesium parvum</name>
    <name type="common">Toxic golden alga</name>
    <dbReference type="NCBI Taxonomy" id="97485"/>
    <lineage>
        <taxon>Eukaryota</taxon>
        <taxon>Haptista</taxon>
        <taxon>Haptophyta</taxon>
        <taxon>Prymnesiophyceae</taxon>
        <taxon>Prymnesiales</taxon>
        <taxon>Prymnesiaceae</taxon>
        <taxon>Prymnesium</taxon>
    </lineage>
</organism>
<feature type="compositionally biased region" description="Low complexity" evidence="1">
    <location>
        <begin position="530"/>
        <end position="540"/>
    </location>
</feature>
<sequence>MAAEVLIGSQRQPPVLLSDLLQAEREELEKTLPLSVRKSRRWSVGLDAAQRSALLSADDCATRLSLALDVNRAQSHYKNATAEALMLHRARSLHPTVGHQHGTAVEMNQWQRTRRTDCFGEGHAQVVGAEPPPFVSHVTRRALGTAAFDVARVRQGFSNGFQEMYERGGRRSSVSIPSREAVRKPFEGGPRTMPPSSMLDAHGVRDGGRAASAGEGELLVRSVRREADHAQSAHADRCGAHTPSGMADGQQPASCQKSSPPHDAASRSRPSSAPAAKRLPHRRLSNSFSALQLRQSLEPQLAARQERSASRPPLASEDGTRLVDMPACWQSMFLPPELQSDVVQAAISIQPCKQPPPPAAEHGAPATLRASPARSPARGRPSSAPPPLSRRAAGSAPREHAAAASSTHQSARIDETQVTEQWGKSDASAPASAAPPDEDKPAPRVADRSPEVGHDESGKAIDECADVEAAASQATGTVVSAVAIEDAVLAAVSTRNMADHDVATAFLFAVQGVPICQDSDRPTAGRKINASASSLAHSSSQQRCRAAPTRSQPSIRSIASAPKLIFTPEGVSAPEPLHASSPAATAAMRSVRGSGASLARSASSTALKPRLISRLTSSRPQSAEKHGGGLRRKVKVELLGSTTRGFIGEGATRVLTPPRGELMVEIGGILPHHSRAVAPPHQLDVGMFGMGSRTGPRALGGLGC</sequence>
<feature type="compositionally biased region" description="Basic and acidic residues" evidence="1">
    <location>
        <begin position="226"/>
        <end position="239"/>
    </location>
</feature>
<protein>
    <submittedName>
        <fullName evidence="2">Uncharacterized protein</fullName>
    </submittedName>
</protein>
<feature type="region of interest" description="Disordered" evidence="1">
    <location>
        <begin position="226"/>
        <end position="282"/>
    </location>
</feature>
<name>A0AB34K6C1_PRYPA</name>
<feature type="region of interest" description="Disordered" evidence="1">
    <location>
        <begin position="168"/>
        <end position="211"/>
    </location>
</feature>
<evidence type="ECO:0000256" key="1">
    <source>
        <dbReference type="SAM" id="MobiDB-lite"/>
    </source>
</evidence>
<keyword evidence="3" id="KW-1185">Reference proteome</keyword>
<evidence type="ECO:0000313" key="2">
    <source>
        <dbReference type="EMBL" id="KAL1528818.1"/>
    </source>
</evidence>
<feature type="compositionally biased region" description="Low complexity" evidence="1">
    <location>
        <begin position="258"/>
        <end position="277"/>
    </location>
</feature>
<feature type="compositionally biased region" description="Low complexity" evidence="1">
    <location>
        <begin position="389"/>
        <end position="410"/>
    </location>
</feature>
<dbReference type="Proteomes" id="UP001515480">
    <property type="component" value="Unassembled WGS sequence"/>
</dbReference>
<proteinExistence type="predicted"/>
<feature type="compositionally biased region" description="Low complexity" evidence="1">
    <location>
        <begin position="360"/>
        <end position="382"/>
    </location>
</feature>
<feature type="compositionally biased region" description="Low complexity" evidence="1">
    <location>
        <begin position="424"/>
        <end position="435"/>
    </location>
</feature>
<accession>A0AB34K6C1</accession>
<feature type="region of interest" description="Disordered" evidence="1">
    <location>
        <begin position="521"/>
        <end position="553"/>
    </location>
</feature>
<reference evidence="2 3" key="1">
    <citation type="journal article" date="2024" name="Science">
        <title>Giant polyketide synthase enzymes in the biosynthesis of giant marine polyether toxins.</title>
        <authorList>
            <person name="Fallon T.R."/>
            <person name="Shende V.V."/>
            <person name="Wierzbicki I.H."/>
            <person name="Pendleton A.L."/>
            <person name="Watervoot N.F."/>
            <person name="Auber R.P."/>
            <person name="Gonzalez D.J."/>
            <person name="Wisecaver J.H."/>
            <person name="Moore B.S."/>
        </authorList>
    </citation>
    <scope>NUCLEOTIDE SEQUENCE [LARGE SCALE GENOMIC DNA]</scope>
    <source>
        <strain evidence="2 3">12B1</strain>
    </source>
</reference>